<reference evidence="9" key="1">
    <citation type="journal article" date="2021" name="G3 (Bethesda)">
        <title>Chromosome assembled and annotated genome sequence of Aspergillus flavus NRRL 3357.</title>
        <authorList>
            <person name="Skerker J.M."/>
            <person name="Pianalto K.M."/>
            <person name="Mondo S.J."/>
            <person name="Yang K."/>
            <person name="Arkin A.P."/>
            <person name="Keller N.P."/>
            <person name="Grigoriev I.V."/>
            <person name="Louise Glass N.L."/>
        </authorList>
    </citation>
    <scope>NUCLEOTIDE SEQUENCE [LARGE SCALE GENOMIC DNA]</scope>
    <source>
        <strain evidence="9">ATCC 200026 / FGSC A1120 / IAM 13836 / NRRL 3357 / JCM 12722 / SRRC 167</strain>
    </source>
</reference>
<dbReference type="GO" id="GO:0005840">
    <property type="term" value="C:ribosome"/>
    <property type="evidence" value="ECO:0007669"/>
    <property type="project" value="UniProtKB-KW"/>
</dbReference>
<dbReference type="OMA" id="MDFNCSK"/>
<keyword evidence="3 8" id="KW-0689">Ribosomal protein</keyword>
<dbReference type="EMBL" id="CP044619">
    <property type="protein sequence ID" value="QRD88470.1"/>
    <property type="molecule type" value="Genomic_DNA"/>
</dbReference>
<dbReference type="Gene3D" id="3.40.30.10">
    <property type="entry name" value="Glutaredoxin"/>
    <property type="match status" value="1"/>
</dbReference>
<evidence type="ECO:0000256" key="7">
    <source>
        <dbReference type="SAM" id="MobiDB-lite"/>
    </source>
</evidence>
<evidence type="ECO:0000256" key="6">
    <source>
        <dbReference type="ARBA" id="ARBA00035180"/>
    </source>
</evidence>
<dbReference type="VEuPathDB" id="FungiDB:F9C07_1451"/>
<feature type="region of interest" description="Disordered" evidence="7">
    <location>
        <begin position="1"/>
        <end position="27"/>
    </location>
</feature>
<evidence type="ECO:0000313" key="9">
    <source>
        <dbReference type="Proteomes" id="UP000596276"/>
    </source>
</evidence>
<comment type="subcellular location">
    <subcellularLocation>
        <location evidence="1">Mitochondrion</location>
    </subcellularLocation>
</comment>
<dbReference type="Proteomes" id="UP000596276">
    <property type="component" value="Chromosome 1"/>
</dbReference>
<evidence type="ECO:0000256" key="1">
    <source>
        <dbReference type="ARBA" id="ARBA00004173"/>
    </source>
</evidence>
<keyword evidence="5" id="KW-0687">Ribonucleoprotein</keyword>
<evidence type="ECO:0000256" key="5">
    <source>
        <dbReference type="ARBA" id="ARBA00023274"/>
    </source>
</evidence>
<dbReference type="GO" id="GO:1990904">
    <property type="term" value="C:ribonucleoprotein complex"/>
    <property type="evidence" value="ECO:0007669"/>
    <property type="project" value="UniProtKB-KW"/>
</dbReference>
<dbReference type="VEuPathDB" id="FungiDB:AFLA_004258"/>
<sequence>MFASPSNTKHSSASRSLEKVETSNCSSSPIQRDRVQFFKMTIPVQTITTLRTSFNPFSKSSRPCRILLSILRNPNTAPASSPTHIDIKVNQLPRVSTQQPEVTVGFKGGKELKIEVGKRQLKIGDVIEEIARVGRAIEREESLKG</sequence>
<dbReference type="Pfam" id="PF10780">
    <property type="entry name" value="MRP_L53"/>
    <property type="match status" value="1"/>
</dbReference>
<dbReference type="GO" id="GO:0005739">
    <property type="term" value="C:mitochondrion"/>
    <property type="evidence" value="ECO:0007669"/>
    <property type="project" value="UniProtKB-SubCell"/>
</dbReference>
<keyword evidence="4" id="KW-0496">Mitochondrion</keyword>
<gene>
    <name evidence="8" type="ORF">F9C07_1451</name>
</gene>
<feature type="compositionally biased region" description="Polar residues" evidence="7">
    <location>
        <begin position="1"/>
        <end position="15"/>
    </location>
</feature>
<evidence type="ECO:0000313" key="8">
    <source>
        <dbReference type="EMBL" id="QRD88470.1"/>
    </source>
</evidence>
<comment type="similarity">
    <text evidence="2">Belongs to the mitochondrion-specific ribosomal protein mL53 family.</text>
</comment>
<protein>
    <recommendedName>
        <fullName evidence="6">Large ribosomal subunit protein mL53</fullName>
    </recommendedName>
</protein>
<organism evidence="8 9">
    <name type="scientific">Aspergillus flavus (strain ATCC 200026 / FGSC A1120 / IAM 13836 / NRRL 3357 / JCM 12722 / SRRC 167)</name>
    <dbReference type="NCBI Taxonomy" id="332952"/>
    <lineage>
        <taxon>Eukaryota</taxon>
        <taxon>Fungi</taxon>
        <taxon>Dikarya</taxon>
        <taxon>Ascomycota</taxon>
        <taxon>Pezizomycotina</taxon>
        <taxon>Eurotiomycetes</taxon>
        <taxon>Eurotiomycetidae</taxon>
        <taxon>Eurotiales</taxon>
        <taxon>Aspergillaceae</taxon>
        <taxon>Aspergillus</taxon>
        <taxon>Aspergillus subgen. Circumdati</taxon>
    </lineage>
</organism>
<proteinExistence type="inferred from homology"/>
<name>A0A7U2MRH6_ASPFN</name>
<evidence type="ECO:0000256" key="3">
    <source>
        <dbReference type="ARBA" id="ARBA00022980"/>
    </source>
</evidence>
<dbReference type="InterPro" id="IPR019716">
    <property type="entry name" value="Ribosomal_mL53"/>
</dbReference>
<dbReference type="AlphaFoldDB" id="A0A7U2MRH6"/>
<evidence type="ECO:0000256" key="4">
    <source>
        <dbReference type="ARBA" id="ARBA00023128"/>
    </source>
</evidence>
<keyword evidence="9" id="KW-1185">Reference proteome</keyword>
<accession>A0A7U2MRH6</accession>
<evidence type="ECO:0000256" key="2">
    <source>
        <dbReference type="ARBA" id="ARBA00005557"/>
    </source>
</evidence>